<evidence type="ECO:0000256" key="6">
    <source>
        <dbReference type="ARBA" id="ARBA00023180"/>
    </source>
</evidence>
<dbReference type="AlphaFoldDB" id="D8LNN0"/>
<dbReference type="SMART" id="SM00321">
    <property type="entry name" value="WSC"/>
    <property type="match status" value="1"/>
</dbReference>
<dbReference type="STRING" id="2880.D8LNN0"/>
<keyword evidence="6" id="KW-0325">Glycoprotein</keyword>
<feature type="chain" id="PRO_5003117337" description="WSC domain-containing protein" evidence="8">
    <location>
        <begin position="29"/>
        <end position="293"/>
    </location>
</feature>
<dbReference type="InterPro" id="IPR002889">
    <property type="entry name" value="WSC_carb-bd"/>
</dbReference>
<dbReference type="Proteomes" id="UP000002630">
    <property type="component" value="Unassembled WGS sequence"/>
</dbReference>
<keyword evidence="3 8" id="KW-0732">Signal</keyword>
<dbReference type="PANTHER" id="PTHR24269">
    <property type="entry name" value="KREMEN PROTEIN"/>
    <property type="match status" value="1"/>
</dbReference>
<dbReference type="EMBL" id="FN649760">
    <property type="protein sequence ID" value="CBN78240.1"/>
    <property type="molecule type" value="Genomic_DNA"/>
</dbReference>
<keyword evidence="2" id="KW-0812">Transmembrane</keyword>
<feature type="domain" description="WSC" evidence="9">
    <location>
        <begin position="41"/>
        <end position="135"/>
    </location>
</feature>
<sequence>MAGMRFNSTPAVIVAACVLASYQTGVQSRHLRSLAIDSTRDYTHLGCFVDKKSDRVLGNKLADEEVDTEFCYDYCEEQNAPLMATQWGIECWCANEVDLDYERHGEAGELCDYKCGGDNKEICGGYNAFDLYVIESLTTIDIDDGPSPTPVVDEPEPTPPPVQEEESDGRPDGAMNDDIVKIIEVPGATPGGAGWADSYSVGSKCYMSTTFDHGIGEEVVDTPIGEMKIRDLYDMLQAGPGSAGRPLYNDIQCGNGPANDAADETECPGLVTEGEAGCGQIGPKWDLSELVET</sequence>
<keyword evidence="11" id="KW-1185">Reference proteome</keyword>
<dbReference type="PROSITE" id="PS51257">
    <property type="entry name" value="PROKAR_LIPOPROTEIN"/>
    <property type="match status" value="1"/>
</dbReference>
<organism evidence="10 11">
    <name type="scientific">Ectocarpus siliculosus</name>
    <name type="common">Brown alga</name>
    <name type="synonym">Conferva siliculosa</name>
    <dbReference type="NCBI Taxonomy" id="2880"/>
    <lineage>
        <taxon>Eukaryota</taxon>
        <taxon>Sar</taxon>
        <taxon>Stramenopiles</taxon>
        <taxon>Ochrophyta</taxon>
        <taxon>PX clade</taxon>
        <taxon>Phaeophyceae</taxon>
        <taxon>Ectocarpales</taxon>
        <taxon>Ectocarpaceae</taxon>
        <taxon>Ectocarpus</taxon>
    </lineage>
</organism>
<dbReference type="PROSITE" id="PS51212">
    <property type="entry name" value="WSC"/>
    <property type="match status" value="1"/>
</dbReference>
<accession>D8LNN0</accession>
<evidence type="ECO:0000256" key="8">
    <source>
        <dbReference type="SAM" id="SignalP"/>
    </source>
</evidence>
<evidence type="ECO:0000256" key="2">
    <source>
        <dbReference type="ARBA" id="ARBA00022692"/>
    </source>
</evidence>
<keyword evidence="4" id="KW-1133">Transmembrane helix</keyword>
<evidence type="ECO:0000313" key="10">
    <source>
        <dbReference type="EMBL" id="CBN78240.1"/>
    </source>
</evidence>
<evidence type="ECO:0000256" key="7">
    <source>
        <dbReference type="SAM" id="MobiDB-lite"/>
    </source>
</evidence>
<dbReference type="eggNOG" id="ENOG502ST37">
    <property type="taxonomic scope" value="Eukaryota"/>
</dbReference>
<keyword evidence="5" id="KW-0472">Membrane</keyword>
<evidence type="ECO:0000313" key="11">
    <source>
        <dbReference type="Proteomes" id="UP000002630"/>
    </source>
</evidence>
<dbReference type="Pfam" id="PF01822">
    <property type="entry name" value="WSC"/>
    <property type="match status" value="1"/>
</dbReference>
<evidence type="ECO:0000256" key="3">
    <source>
        <dbReference type="ARBA" id="ARBA00022729"/>
    </source>
</evidence>
<reference evidence="10 11" key="1">
    <citation type="journal article" date="2010" name="Nature">
        <title>The Ectocarpus genome and the independent evolution of multicellularity in brown algae.</title>
        <authorList>
            <person name="Cock J.M."/>
            <person name="Sterck L."/>
            <person name="Rouze P."/>
            <person name="Scornet D."/>
            <person name="Allen A.E."/>
            <person name="Amoutzias G."/>
            <person name="Anthouard V."/>
            <person name="Artiguenave F."/>
            <person name="Aury J.M."/>
            <person name="Badger J.H."/>
            <person name="Beszteri B."/>
            <person name="Billiau K."/>
            <person name="Bonnet E."/>
            <person name="Bothwell J.H."/>
            <person name="Bowler C."/>
            <person name="Boyen C."/>
            <person name="Brownlee C."/>
            <person name="Carrano C.J."/>
            <person name="Charrier B."/>
            <person name="Cho G.Y."/>
            <person name="Coelho S.M."/>
            <person name="Collen J."/>
            <person name="Corre E."/>
            <person name="Da Silva C."/>
            <person name="Delage L."/>
            <person name="Delaroque N."/>
            <person name="Dittami S.M."/>
            <person name="Doulbeau S."/>
            <person name="Elias M."/>
            <person name="Farnham G."/>
            <person name="Gachon C.M."/>
            <person name="Gschloessl B."/>
            <person name="Heesch S."/>
            <person name="Jabbari K."/>
            <person name="Jubin C."/>
            <person name="Kawai H."/>
            <person name="Kimura K."/>
            <person name="Kloareg B."/>
            <person name="Kupper F.C."/>
            <person name="Lang D."/>
            <person name="Le Bail A."/>
            <person name="Leblanc C."/>
            <person name="Lerouge P."/>
            <person name="Lohr M."/>
            <person name="Lopez P.J."/>
            <person name="Martens C."/>
            <person name="Maumus F."/>
            <person name="Michel G."/>
            <person name="Miranda-Saavedra D."/>
            <person name="Morales J."/>
            <person name="Moreau H."/>
            <person name="Motomura T."/>
            <person name="Nagasato C."/>
            <person name="Napoli C.A."/>
            <person name="Nelson D.R."/>
            <person name="Nyvall-Collen P."/>
            <person name="Peters A.F."/>
            <person name="Pommier C."/>
            <person name="Potin P."/>
            <person name="Poulain J."/>
            <person name="Quesneville H."/>
            <person name="Read B."/>
            <person name="Rensing S.A."/>
            <person name="Ritter A."/>
            <person name="Rousvoal S."/>
            <person name="Samanta M."/>
            <person name="Samson G."/>
            <person name="Schroeder D.C."/>
            <person name="Segurens B."/>
            <person name="Strittmatter M."/>
            <person name="Tonon T."/>
            <person name="Tregear J.W."/>
            <person name="Valentin K."/>
            <person name="von Dassow P."/>
            <person name="Yamagishi T."/>
            <person name="Van de Peer Y."/>
            <person name="Wincker P."/>
        </authorList>
    </citation>
    <scope>NUCLEOTIDE SEQUENCE [LARGE SCALE GENOMIC DNA]</scope>
    <source>
        <strain evidence="11">Ec32 / CCAP1310/4</strain>
    </source>
</reference>
<name>D8LNN0_ECTSI</name>
<comment type="subcellular location">
    <subcellularLocation>
        <location evidence="1">Membrane</location>
        <topology evidence="1">Single-pass membrane protein</topology>
    </subcellularLocation>
</comment>
<feature type="signal peptide" evidence="8">
    <location>
        <begin position="1"/>
        <end position="28"/>
    </location>
</feature>
<evidence type="ECO:0000256" key="4">
    <source>
        <dbReference type="ARBA" id="ARBA00022989"/>
    </source>
</evidence>
<protein>
    <recommendedName>
        <fullName evidence="9">WSC domain-containing protein</fullName>
    </recommendedName>
</protein>
<dbReference type="OrthoDB" id="5985073at2759"/>
<dbReference type="PANTHER" id="PTHR24269:SF16">
    <property type="entry name" value="PROTEIN SLG1"/>
    <property type="match status" value="1"/>
</dbReference>
<evidence type="ECO:0000256" key="5">
    <source>
        <dbReference type="ARBA" id="ARBA00023136"/>
    </source>
</evidence>
<evidence type="ECO:0000259" key="9">
    <source>
        <dbReference type="PROSITE" id="PS51212"/>
    </source>
</evidence>
<dbReference type="InParanoid" id="D8LNN0"/>
<proteinExistence type="predicted"/>
<gene>
    <name evidence="10" type="ORF">Esi_0005_0034</name>
</gene>
<dbReference type="InterPro" id="IPR051836">
    <property type="entry name" value="Kremen_rcpt"/>
</dbReference>
<evidence type="ECO:0000256" key="1">
    <source>
        <dbReference type="ARBA" id="ARBA00004167"/>
    </source>
</evidence>
<dbReference type="GO" id="GO:0005886">
    <property type="term" value="C:plasma membrane"/>
    <property type="evidence" value="ECO:0007669"/>
    <property type="project" value="TreeGrafter"/>
</dbReference>
<feature type="region of interest" description="Disordered" evidence="7">
    <location>
        <begin position="143"/>
        <end position="175"/>
    </location>
</feature>